<protein>
    <recommendedName>
        <fullName evidence="2">Outer membrane protein beta-barrel domain-containing protein</fullName>
    </recommendedName>
</protein>
<dbReference type="InterPro" id="IPR025665">
    <property type="entry name" value="Beta-barrel_OMP_2"/>
</dbReference>
<dbReference type="STRING" id="270918.APR42_05885"/>
<organism evidence="3 4">
    <name type="scientific">Salegentibacter mishustinae</name>
    <dbReference type="NCBI Taxonomy" id="270918"/>
    <lineage>
        <taxon>Bacteria</taxon>
        <taxon>Pseudomonadati</taxon>
        <taxon>Bacteroidota</taxon>
        <taxon>Flavobacteriia</taxon>
        <taxon>Flavobacteriales</taxon>
        <taxon>Flavobacteriaceae</taxon>
        <taxon>Salegentibacter</taxon>
    </lineage>
</organism>
<dbReference type="Proteomes" id="UP000051643">
    <property type="component" value="Unassembled WGS sequence"/>
</dbReference>
<gene>
    <name evidence="3" type="ORF">APR42_05885</name>
</gene>
<sequence length="229" mass="25459">MNKYFLLIFISIFSLSFAQAQEYSFGIKGGANYSMTGEIDGSTSGGAGFFDGIVEGKPKVGFHAGVFFELNFGKFFVRPEVIYNSMEMEFEFPLQNSAYSVEKLSIPLLFGYNIWGPVDVYAGPAYQNIMNANIEGTQPINQTIIVQNTPLAIQAGAKVSLGRFELGLRYDRSMASQETQGLDFDNGQYGINLTEYDDLRVNQFLVSLSFKIGDSESNTGRRRGRGCYF</sequence>
<name>A0A0Q9Z5V2_9FLAO</name>
<dbReference type="AlphaFoldDB" id="A0A0Q9Z5V2"/>
<reference evidence="3" key="1">
    <citation type="submission" date="2015-10" db="EMBL/GenBank/DDBJ databases">
        <title>Draft genome sequence of Salegentibacter mishustinae KCTC 12263.</title>
        <authorList>
            <person name="Lin W."/>
            <person name="Zheng Q."/>
        </authorList>
    </citation>
    <scope>NUCLEOTIDE SEQUENCE [LARGE SCALE GENOMIC DNA]</scope>
    <source>
        <strain evidence="3">KCTC 12263</strain>
    </source>
</reference>
<evidence type="ECO:0000256" key="1">
    <source>
        <dbReference type="SAM" id="SignalP"/>
    </source>
</evidence>
<accession>A0A0Q9Z5V2</accession>
<feature type="domain" description="Outer membrane protein beta-barrel" evidence="2">
    <location>
        <begin position="19"/>
        <end position="173"/>
    </location>
</feature>
<keyword evidence="4" id="KW-1185">Reference proteome</keyword>
<proteinExistence type="predicted"/>
<evidence type="ECO:0000313" key="3">
    <source>
        <dbReference type="EMBL" id="KRG28317.1"/>
    </source>
</evidence>
<evidence type="ECO:0000313" key="4">
    <source>
        <dbReference type="Proteomes" id="UP000051643"/>
    </source>
</evidence>
<keyword evidence="1" id="KW-0732">Signal</keyword>
<dbReference type="RefSeq" id="WP_057481988.1">
    <property type="nucleotide sequence ID" value="NZ_BMWR01000001.1"/>
</dbReference>
<dbReference type="EMBL" id="LKTP01000023">
    <property type="protein sequence ID" value="KRG28317.1"/>
    <property type="molecule type" value="Genomic_DNA"/>
</dbReference>
<dbReference type="Pfam" id="PF13568">
    <property type="entry name" value="OMP_b-brl_2"/>
    <property type="match status" value="1"/>
</dbReference>
<feature type="signal peptide" evidence="1">
    <location>
        <begin position="1"/>
        <end position="20"/>
    </location>
</feature>
<comment type="caution">
    <text evidence="3">The sequence shown here is derived from an EMBL/GenBank/DDBJ whole genome shotgun (WGS) entry which is preliminary data.</text>
</comment>
<dbReference type="OrthoDB" id="1421140at2"/>
<feature type="chain" id="PRO_5006389130" description="Outer membrane protein beta-barrel domain-containing protein" evidence="1">
    <location>
        <begin position="21"/>
        <end position="229"/>
    </location>
</feature>
<evidence type="ECO:0000259" key="2">
    <source>
        <dbReference type="Pfam" id="PF13568"/>
    </source>
</evidence>